<sequence length="177" mass="18662">MTLTKLFPGALVALMLAACGGGTKNEAASADTTATVPADATAPEAVPDAKADTTAVTALAYVTTFKVATPEKIVLEQYASISAEGANEAPQKTVEITDAATLTEIATLVNKLPDSGQIMVKWAEVPVLRVKLVYPQGPQYFSFFQQSVKTPATNFYAGKKPAEEKQLYDLLAAKLAH</sequence>
<organism evidence="2 3">
    <name type="scientific">Dawidia cretensis</name>
    <dbReference type="NCBI Taxonomy" id="2782350"/>
    <lineage>
        <taxon>Bacteria</taxon>
        <taxon>Pseudomonadati</taxon>
        <taxon>Bacteroidota</taxon>
        <taxon>Cytophagia</taxon>
        <taxon>Cytophagales</taxon>
        <taxon>Chryseotaleaceae</taxon>
        <taxon>Dawidia</taxon>
    </lineage>
</organism>
<dbReference type="AlphaFoldDB" id="A0AAP2DZC2"/>
<accession>A0AAP2DZC2</accession>
<name>A0AAP2DZC2_9BACT</name>
<dbReference type="EMBL" id="JAHESE010000018">
    <property type="protein sequence ID" value="MBT1709960.1"/>
    <property type="molecule type" value="Genomic_DNA"/>
</dbReference>
<keyword evidence="3" id="KW-1185">Reference proteome</keyword>
<gene>
    <name evidence="2" type="ORF">KK062_17070</name>
</gene>
<feature type="signal peptide" evidence="1">
    <location>
        <begin position="1"/>
        <end position="20"/>
    </location>
</feature>
<evidence type="ECO:0000313" key="2">
    <source>
        <dbReference type="EMBL" id="MBT1709960.1"/>
    </source>
</evidence>
<evidence type="ECO:0000313" key="3">
    <source>
        <dbReference type="Proteomes" id="UP001319080"/>
    </source>
</evidence>
<dbReference type="Proteomes" id="UP001319080">
    <property type="component" value="Unassembled WGS sequence"/>
</dbReference>
<protein>
    <recommendedName>
        <fullName evidence="4">Lipoprotein</fullName>
    </recommendedName>
</protein>
<proteinExistence type="predicted"/>
<reference evidence="2 3" key="1">
    <citation type="submission" date="2021-05" db="EMBL/GenBank/DDBJ databases">
        <title>A Polyphasic approach of four new species of the genus Ohtaekwangia: Ohtaekwangia histidinii sp. nov., Ohtaekwangia cretensis sp. nov., Ohtaekwangia indiensis sp. nov., Ohtaekwangia reichenbachii sp. nov. from diverse environment.</title>
        <authorList>
            <person name="Octaviana S."/>
        </authorList>
    </citation>
    <scope>NUCLEOTIDE SEQUENCE [LARGE SCALE GENOMIC DNA]</scope>
    <source>
        <strain evidence="2 3">PWU5</strain>
    </source>
</reference>
<dbReference type="RefSeq" id="WP_254085540.1">
    <property type="nucleotide sequence ID" value="NZ_JAHESE010000018.1"/>
</dbReference>
<evidence type="ECO:0008006" key="4">
    <source>
        <dbReference type="Google" id="ProtNLM"/>
    </source>
</evidence>
<dbReference type="PROSITE" id="PS51257">
    <property type="entry name" value="PROKAR_LIPOPROTEIN"/>
    <property type="match status" value="1"/>
</dbReference>
<feature type="chain" id="PRO_5042907816" description="Lipoprotein" evidence="1">
    <location>
        <begin position="21"/>
        <end position="177"/>
    </location>
</feature>
<evidence type="ECO:0000256" key="1">
    <source>
        <dbReference type="SAM" id="SignalP"/>
    </source>
</evidence>
<comment type="caution">
    <text evidence="2">The sequence shown here is derived from an EMBL/GenBank/DDBJ whole genome shotgun (WGS) entry which is preliminary data.</text>
</comment>
<keyword evidence="1" id="KW-0732">Signal</keyword>